<evidence type="ECO:0000313" key="2">
    <source>
        <dbReference type="EMBL" id="KKL06299.1"/>
    </source>
</evidence>
<sequence length="207" mass="23251">MPQFIRPVEGPISRGFYYKASLYIGGQHAAIDIPANTGTPIKAAAGGTVYTVEYDRLSGHFVGLQHSDGWWTYYRHLQSRSELLFNESVLQGRTVGYVGSSGVSTGPHLHFDLWNKEKVRDDWAIFSKHGIWAVDPELYLGKEDDTMADGHAPGELHVSPEEWQEIHNNVERTRDLRTDYNNLLKAVQALQKDTLASGDVIKVELVE</sequence>
<dbReference type="InterPro" id="IPR011055">
    <property type="entry name" value="Dup_hybrid_motif"/>
</dbReference>
<dbReference type="GO" id="GO:0004222">
    <property type="term" value="F:metalloendopeptidase activity"/>
    <property type="evidence" value="ECO:0007669"/>
    <property type="project" value="TreeGrafter"/>
</dbReference>
<organism evidence="2">
    <name type="scientific">marine sediment metagenome</name>
    <dbReference type="NCBI Taxonomy" id="412755"/>
    <lineage>
        <taxon>unclassified sequences</taxon>
        <taxon>metagenomes</taxon>
        <taxon>ecological metagenomes</taxon>
    </lineage>
</organism>
<comment type="caution">
    <text evidence="2">The sequence shown here is derived from an EMBL/GenBank/DDBJ whole genome shotgun (WGS) entry which is preliminary data.</text>
</comment>
<dbReference type="PANTHER" id="PTHR21666:SF270">
    <property type="entry name" value="MUREIN HYDROLASE ACTIVATOR ENVC"/>
    <property type="match status" value="1"/>
</dbReference>
<gene>
    <name evidence="2" type="ORF">LCGC14_2597430</name>
</gene>
<dbReference type="CDD" id="cd12797">
    <property type="entry name" value="M23_peptidase"/>
    <property type="match status" value="1"/>
</dbReference>
<dbReference type="PANTHER" id="PTHR21666">
    <property type="entry name" value="PEPTIDASE-RELATED"/>
    <property type="match status" value="1"/>
</dbReference>
<dbReference type="InterPro" id="IPR050570">
    <property type="entry name" value="Cell_wall_metabolism_enzyme"/>
</dbReference>
<reference evidence="2" key="1">
    <citation type="journal article" date="2015" name="Nature">
        <title>Complex archaea that bridge the gap between prokaryotes and eukaryotes.</title>
        <authorList>
            <person name="Spang A."/>
            <person name="Saw J.H."/>
            <person name="Jorgensen S.L."/>
            <person name="Zaremba-Niedzwiedzka K."/>
            <person name="Martijn J."/>
            <person name="Lind A.E."/>
            <person name="van Eijk R."/>
            <person name="Schleper C."/>
            <person name="Guy L."/>
            <person name="Ettema T.J."/>
        </authorList>
    </citation>
    <scope>NUCLEOTIDE SEQUENCE</scope>
</reference>
<protein>
    <recommendedName>
        <fullName evidence="1">M23ase beta-sheet core domain-containing protein</fullName>
    </recommendedName>
</protein>
<accession>A0A0F9A9T9</accession>
<dbReference type="EMBL" id="LAZR01043765">
    <property type="protein sequence ID" value="KKL06299.1"/>
    <property type="molecule type" value="Genomic_DNA"/>
</dbReference>
<feature type="domain" description="M23ase beta-sheet core" evidence="1">
    <location>
        <begin position="27"/>
        <end position="118"/>
    </location>
</feature>
<proteinExistence type="predicted"/>
<evidence type="ECO:0000259" key="1">
    <source>
        <dbReference type="Pfam" id="PF01551"/>
    </source>
</evidence>
<name>A0A0F9A9T9_9ZZZZ</name>
<dbReference type="AlphaFoldDB" id="A0A0F9A9T9"/>
<dbReference type="InterPro" id="IPR016047">
    <property type="entry name" value="M23ase_b-sheet_dom"/>
</dbReference>
<dbReference type="Gene3D" id="2.70.70.10">
    <property type="entry name" value="Glucose Permease (Domain IIA)"/>
    <property type="match status" value="1"/>
</dbReference>
<dbReference type="Pfam" id="PF01551">
    <property type="entry name" value="Peptidase_M23"/>
    <property type="match status" value="1"/>
</dbReference>
<dbReference type="SUPFAM" id="SSF51261">
    <property type="entry name" value="Duplicated hybrid motif"/>
    <property type="match status" value="1"/>
</dbReference>